<dbReference type="EMBL" id="SMKI01000157">
    <property type="protein sequence ID" value="TDC74235.1"/>
    <property type="molecule type" value="Genomic_DNA"/>
</dbReference>
<dbReference type="OrthoDB" id="2897536at2"/>
<proteinExistence type="predicted"/>
<dbReference type="InterPro" id="IPR043917">
    <property type="entry name" value="DUF5753"/>
</dbReference>
<dbReference type="RefSeq" id="WP_132818792.1">
    <property type="nucleotide sequence ID" value="NZ_SMKI01000157.1"/>
</dbReference>
<dbReference type="Pfam" id="PF19054">
    <property type="entry name" value="DUF5753"/>
    <property type="match status" value="1"/>
</dbReference>
<evidence type="ECO:0000259" key="1">
    <source>
        <dbReference type="Pfam" id="PF19054"/>
    </source>
</evidence>
<comment type="caution">
    <text evidence="2">The sequence shown here is derived from an EMBL/GenBank/DDBJ whole genome shotgun (WGS) entry which is preliminary data.</text>
</comment>
<dbReference type="AlphaFoldDB" id="A0A4V2Y2W5"/>
<organism evidence="2 3">
    <name type="scientific">Streptomyces hainanensis</name>
    <dbReference type="NCBI Taxonomy" id="402648"/>
    <lineage>
        <taxon>Bacteria</taxon>
        <taxon>Bacillati</taxon>
        <taxon>Actinomycetota</taxon>
        <taxon>Actinomycetes</taxon>
        <taxon>Kitasatosporales</taxon>
        <taxon>Streptomycetaceae</taxon>
        <taxon>Streptomyces</taxon>
    </lineage>
</organism>
<accession>A0A4V2Y2W5</accession>
<keyword evidence="3" id="KW-1185">Reference proteome</keyword>
<reference evidence="2 3" key="1">
    <citation type="submission" date="2019-03" db="EMBL/GenBank/DDBJ databases">
        <title>Draft genome sequences of novel Actinobacteria.</title>
        <authorList>
            <person name="Sahin N."/>
            <person name="Ay H."/>
            <person name="Saygin H."/>
        </authorList>
    </citation>
    <scope>NUCLEOTIDE SEQUENCE [LARGE SCALE GENOMIC DNA]</scope>
    <source>
        <strain evidence="2 3">DSM 41900</strain>
    </source>
</reference>
<evidence type="ECO:0000313" key="2">
    <source>
        <dbReference type="EMBL" id="TDC74235.1"/>
    </source>
</evidence>
<gene>
    <name evidence="2" type="ORF">E1283_16415</name>
</gene>
<name>A0A4V2Y2W5_9ACTN</name>
<sequence length="271" mass="30321">MARHLFGAEQRRQRQLNGDMSLDALADVVNYSKTQLHGVETAERIPFPPLPGKLDAAFGTDGLFDGLWRVIEREQYPDRYRRFMELAAQATDICEYAGHMVPGLLQTEAYARALLRIGAPEASADDVDEWVATRMSRQDRLSSDVAPYLWTILDEAVLRRPVGGRAVMYEQFAKLQPLVDTARSKIQVLPFTHGEHALLGGSLTLLTLPNRSSVAYLEGIGEGQLIETPAAVRRRHRSYDLLRAYALSPRESAALIERAMEDFNPCEALPT</sequence>
<feature type="domain" description="DUF5753" evidence="1">
    <location>
        <begin position="80"/>
        <end position="258"/>
    </location>
</feature>
<evidence type="ECO:0000313" key="3">
    <source>
        <dbReference type="Proteomes" id="UP000295345"/>
    </source>
</evidence>
<dbReference type="Proteomes" id="UP000295345">
    <property type="component" value="Unassembled WGS sequence"/>
</dbReference>
<protein>
    <submittedName>
        <fullName evidence="2">XRE family transcriptional regulator</fullName>
    </submittedName>
</protein>